<feature type="compositionally biased region" description="Basic and acidic residues" evidence="5">
    <location>
        <begin position="190"/>
        <end position="200"/>
    </location>
</feature>
<proteinExistence type="inferred from homology"/>
<evidence type="ECO:0000256" key="5">
    <source>
        <dbReference type="SAM" id="MobiDB-lite"/>
    </source>
</evidence>
<dbReference type="InterPro" id="IPR019186">
    <property type="entry name" value="Nucleolar_protein_12"/>
</dbReference>
<evidence type="ECO:0000313" key="6">
    <source>
        <dbReference type="EMBL" id="KAK5949249.1"/>
    </source>
</evidence>
<sequence length="219" mass="25289">MGRPAMKKRKLNQSATEEVVFDPSARQEYLTGFHKRKVQRTKAAQEAAVQRARQERVEDRKKLREERKADLERHVKEVNALLPGRSLAPEAEDSDEKDEEAHEWNGIGEVVPEAIDHEAEYIDEDKYTTVTVEEIDVSRDGISRLRGSDDEEEDQKEAADSREPVQLSNTKKPPGKRDKDRKPKKKKKTFRYESPAERKMNRLKVRAKNSKAAQARRGD</sequence>
<organism evidence="6 7">
    <name type="scientific">Knufia fluminis</name>
    <dbReference type="NCBI Taxonomy" id="191047"/>
    <lineage>
        <taxon>Eukaryota</taxon>
        <taxon>Fungi</taxon>
        <taxon>Dikarya</taxon>
        <taxon>Ascomycota</taxon>
        <taxon>Pezizomycotina</taxon>
        <taxon>Eurotiomycetes</taxon>
        <taxon>Chaetothyriomycetidae</taxon>
        <taxon>Chaetothyriales</taxon>
        <taxon>Trichomeriaceae</taxon>
        <taxon>Knufia</taxon>
    </lineage>
</organism>
<dbReference type="EMBL" id="JAKLMC020000038">
    <property type="protein sequence ID" value="KAK5949249.1"/>
    <property type="molecule type" value="Genomic_DNA"/>
</dbReference>
<dbReference type="AlphaFoldDB" id="A0AAN8I2S4"/>
<evidence type="ECO:0000256" key="2">
    <source>
        <dbReference type="ARBA" id="ARBA00007175"/>
    </source>
</evidence>
<evidence type="ECO:0008006" key="8">
    <source>
        <dbReference type="Google" id="ProtNLM"/>
    </source>
</evidence>
<evidence type="ECO:0000256" key="1">
    <source>
        <dbReference type="ARBA" id="ARBA00004604"/>
    </source>
</evidence>
<evidence type="ECO:0000256" key="3">
    <source>
        <dbReference type="ARBA" id="ARBA00023054"/>
    </source>
</evidence>
<comment type="similarity">
    <text evidence="2">Belongs to the RRP17 family.</text>
</comment>
<feature type="region of interest" description="Disordered" evidence="5">
    <location>
        <begin position="36"/>
        <end position="109"/>
    </location>
</feature>
<feature type="compositionally biased region" description="Basic and acidic residues" evidence="5">
    <location>
        <begin position="52"/>
        <end position="77"/>
    </location>
</feature>
<accession>A0AAN8I2S4</accession>
<evidence type="ECO:0000313" key="7">
    <source>
        <dbReference type="Proteomes" id="UP001316803"/>
    </source>
</evidence>
<dbReference type="PANTHER" id="PTHR14577">
    <property type="entry name" value="NUCLEOLAR PROTEIN 12"/>
    <property type="match status" value="1"/>
</dbReference>
<name>A0AAN8I2S4_9EURO</name>
<protein>
    <recommendedName>
        <fullName evidence="8">Nucleolar protein 12</fullName>
    </recommendedName>
</protein>
<dbReference type="GO" id="GO:0005730">
    <property type="term" value="C:nucleolus"/>
    <property type="evidence" value="ECO:0007669"/>
    <property type="project" value="UniProtKB-SubCell"/>
</dbReference>
<dbReference type="Proteomes" id="UP001316803">
    <property type="component" value="Unassembled WGS sequence"/>
</dbReference>
<dbReference type="Pfam" id="PF09805">
    <property type="entry name" value="Nop25"/>
    <property type="match status" value="1"/>
</dbReference>
<feature type="region of interest" description="Disordered" evidence="5">
    <location>
        <begin position="135"/>
        <end position="219"/>
    </location>
</feature>
<comment type="caution">
    <text evidence="6">The sequence shown here is derived from an EMBL/GenBank/DDBJ whole genome shotgun (WGS) entry which is preliminary data.</text>
</comment>
<reference evidence="6 7" key="1">
    <citation type="submission" date="2022-12" db="EMBL/GenBank/DDBJ databases">
        <title>Genomic features and morphological characterization of a novel Knufia sp. strain isolated from spacecraft assembly facility.</title>
        <authorList>
            <person name="Teixeira M."/>
            <person name="Chander A.M."/>
            <person name="Stajich J.E."/>
            <person name="Venkateswaran K."/>
        </authorList>
    </citation>
    <scope>NUCLEOTIDE SEQUENCE [LARGE SCALE GENOMIC DNA]</scope>
    <source>
        <strain evidence="6 7">FJI-L2-BK-P2</strain>
    </source>
</reference>
<gene>
    <name evidence="6" type="ORF">OHC33_009790</name>
</gene>
<keyword evidence="7" id="KW-1185">Reference proteome</keyword>
<comment type="subcellular location">
    <subcellularLocation>
        <location evidence="1">Nucleus</location>
        <location evidence="1">Nucleolus</location>
    </subcellularLocation>
</comment>
<keyword evidence="3" id="KW-0175">Coiled coil</keyword>
<feature type="compositionally biased region" description="Basic and acidic residues" evidence="5">
    <location>
        <begin position="136"/>
        <end position="148"/>
    </location>
</feature>
<dbReference type="PANTHER" id="PTHR14577:SF0">
    <property type="entry name" value="NUCLEOLAR PROTEIN 12"/>
    <property type="match status" value="1"/>
</dbReference>
<evidence type="ECO:0000256" key="4">
    <source>
        <dbReference type="ARBA" id="ARBA00023242"/>
    </source>
</evidence>
<keyword evidence="4" id="KW-0539">Nucleus</keyword>
<dbReference type="GO" id="GO:0019843">
    <property type="term" value="F:rRNA binding"/>
    <property type="evidence" value="ECO:0007669"/>
    <property type="project" value="TreeGrafter"/>
</dbReference>